<dbReference type="EMBL" id="JAUKUA010000004">
    <property type="protein sequence ID" value="KAK0715174.1"/>
    <property type="molecule type" value="Genomic_DNA"/>
</dbReference>
<reference evidence="1" key="1">
    <citation type="submission" date="2023-06" db="EMBL/GenBank/DDBJ databases">
        <title>Genome-scale phylogeny and comparative genomics of the fungal order Sordariales.</title>
        <authorList>
            <consortium name="Lawrence Berkeley National Laboratory"/>
            <person name="Hensen N."/>
            <person name="Bonometti L."/>
            <person name="Westerberg I."/>
            <person name="Brannstrom I.O."/>
            <person name="Guillou S."/>
            <person name="Cros-Aarteil S."/>
            <person name="Calhoun S."/>
            <person name="Haridas S."/>
            <person name="Kuo A."/>
            <person name="Mondo S."/>
            <person name="Pangilinan J."/>
            <person name="Riley R."/>
            <person name="Labutti K."/>
            <person name="Andreopoulos B."/>
            <person name="Lipzen A."/>
            <person name="Chen C."/>
            <person name="Yanf M."/>
            <person name="Daum C."/>
            <person name="Ng V."/>
            <person name="Clum A."/>
            <person name="Steindorff A."/>
            <person name="Ohm R."/>
            <person name="Martin F."/>
            <person name="Silar P."/>
            <person name="Natvig D."/>
            <person name="Lalanne C."/>
            <person name="Gautier V."/>
            <person name="Ament-Velasquez S.L."/>
            <person name="Kruys A."/>
            <person name="Hutchinson M.I."/>
            <person name="Powell A.J."/>
            <person name="Barry K."/>
            <person name="Miller A.N."/>
            <person name="Grigoriev I.V."/>
            <person name="Debuchy R."/>
            <person name="Gladieux P."/>
            <person name="Thoren M.H."/>
            <person name="Johannesson H."/>
        </authorList>
    </citation>
    <scope>NUCLEOTIDE SEQUENCE</scope>
    <source>
        <strain evidence="1">SMH4607-1</strain>
    </source>
</reference>
<proteinExistence type="predicted"/>
<organism evidence="1 2">
    <name type="scientific">Lasiosphaeris hirsuta</name>
    <dbReference type="NCBI Taxonomy" id="260670"/>
    <lineage>
        <taxon>Eukaryota</taxon>
        <taxon>Fungi</taxon>
        <taxon>Dikarya</taxon>
        <taxon>Ascomycota</taxon>
        <taxon>Pezizomycotina</taxon>
        <taxon>Sordariomycetes</taxon>
        <taxon>Sordariomycetidae</taxon>
        <taxon>Sordariales</taxon>
        <taxon>Lasiosphaeriaceae</taxon>
        <taxon>Lasiosphaeris</taxon>
    </lineage>
</organism>
<evidence type="ECO:0000313" key="1">
    <source>
        <dbReference type="EMBL" id="KAK0715174.1"/>
    </source>
</evidence>
<protein>
    <submittedName>
        <fullName evidence="1">Uncharacterized protein</fullName>
    </submittedName>
</protein>
<comment type="caution">
    <text evidence="1">The sequence shown here is derived from an EMBL/GenBank/DDBJ whole genome shotgun (WGS) entry which is preliminary data.</text>
</comment>
<sequence>MAAAIQAARPPTNSVRLAPETYEIVVVARLELDAGGGLSRLHYPLAAASFNHPTVFPDRIEGQYLLTHCLRITRILSDTSNRHVANSELALAADYYRRVRNREQGIRDVMNDFVSRPSSNRPVRFGFPQMPFISTCLLTMGFASDGTYKYVGPHPSFSFRSDTDQSGMVVIDITDLIEIRYGIIGSWVYRAREDPWSRFQDVIEINPSRKALSADEYVRRFGFPHCLEVDQLGRMAVIDDAAMDFVWPREPGYYITHEGVVERRPVARHGPRPLHDQCLSALALSTRDEEVLDMALFDNISRAIPRFHEFLWHYLQHHAVQIGHSYSAGQLIGLCAAGRQLEHLELVRFAGITAEAMRAALKTAPQLRSISLCISNAGSPPAEMIQALAEFKNVKEIYFCQKPSLDVDLKGALYFQAASSYPELFCRALVCYLAQRSPRSEPGGWGHNNREACIDHFYLGDALLRPERLATGFLSFIRSLVVNGATGSPKRQVMCGASFANAPPSLAEASATGRVDIRNGRGVDWARARYKRGPDDPWRSPTWAYWPRVRDIPAGAWVVLVEVENKISRISCRYAFVKTLVGISVDNLPPAAPWQGQEAAETFVAVGLKEFLHDTAPDVDPAIVDDRVDELREFMRDCGCTVQTGLDIPTDMAARQIRHAPPLHVLSTDTASSQIWNALRKAKETKDSLKGGTAGGVLVASGDIPYPGSDWFRKWQSLLQTGSAVAE</sequence>
<dbReference type="AlphaFoldDB" id="A0AA40DT47"/>
<dbReference type="Proteomes" id="UP001172102">
    <property type="component" value="Unassembled WGS sequence"/>
</dbReference>
<keyword evidence="2" id="KW-1185">Reference proteome</keyword>
<accession>A0AA40DT47</accession>
<evidence type="ECO:0000313" key="2">
    <source>
        <dbReference type="Proteomes" id="UP001172102"/>
    </source>
</evidence>
<gene>
    <name evidence="1" type="ORF">B0H67DRAFT_665129</name>
</gene>
<name>A0AA40DT47_9PEZI</name>